<reference evidence="2 3" key="1">
    <citation type="submission" date="2019-03" db="EMBL/GenBank/DDBJ databases">
        <title>Genomic Encyclopedia of Type Strains, Phase IV (KMG-IV): sequencing the most valuable type-strain genomes for metagenomic binning, comparative biology and taxonomic classification.</title>
        <authorList>
            <person name="Goeker M."/>
        </authorList>
    </citation>
    <scope>NUCLEOTIDE SEQUENCE [LARGE SCALE GENOMIC DNA]</scope>
    <source>
        <strain evidence="2 3">DSM 100309</strain>
    </source>
</reference>
<evidence type="ECO:0000259" key="1">
    <source>
        <dbReference type="Pfam" id="PF09722"/>
    </source>
</evidence>
<dbReference type="AlphaFoldDB" id="A0A4R3XQ16"/>
<name>A0A4R3XQ16_9PROT</name>
<accession>A0A4R3XQ16</accession>
<evidence type="ECO:0000313" key="3">
    <source>
        <dbReference type="Proteomes" id="UP000295367"/>
    </source>
</evidence>
<protein>
    <submittedName>
        <fullName evidence="2">Uncharacterized protein DUF2384</fullName>
    </submittedName>
</protein>
<keyword evidence="3" id="KW-1185">Reference proteome</keyword>
<evidence type="ECO:0000313" key="2">
    <source>
        <dbReference type="EMBL" id="TCV79009.1"/>
    </source>
</evidence>
<proteinExistence type="predicted"/>
<feature type="domain" description="Antitoxin Xre/MbcA/ParS-like toxin-binding" evidence="1">
    <location>
        <begin position="14"/>
        <end position="49"/>
    </location>
</feature>
<comment type="caution">
    <text evidence="2">The sequence shown here is derived from an EMBL/GenBank/DDBJ whole genome shotgun (WGS) entry which is preliminary data.</text>
</comment>
<dbReference type="Proteomes" id="UP000295367">
    <property type="component" value="Unassembled WGS sequence"/>
</dbReference>
<dbReference type="InterPro" id="IPR024467">
    <property type="entry name" value="Xre/MbcA/ParS-like_toxin-bd"/>
</dbReference>
<sequence>METNWTKADLMAKAIQTLGSERNASEWIKNPNIALGGNSPLEIIGTPDGKNILIQIFSNIERGGSL</sequence>
<dbReference type="Pfam" id="PF09722">
    <property type="entry name" value="Xre_MbcA_ParS_C"/>
    <property type="match status" value="1"/>
</dbReference>
<gene>
    <name evidence="2" type="ORF">EDC63_13812</name>
</gene>
<organism evidence="2 3">
    <name type="scientific">Sulfurirhabdus autotrophica</name>
    <dbReference type="NCBI Taxonomy" id="1706046"/>
    <lineage>
        <taxon>Bacteria</taxon>
        <taxon>Pseudomonadati</taxon>
        <taxon>Pseudomonadota</taxon>
        <taxon>Betaproteobacteria</taxon>
        <taxon>Nitrosomonadales</taxon>
        <taxon>Sulfuricellaceae</taxon>
        <taxon>Sulfurirhabdus</taxon>
    </lineage>
</organism>
<dbReference type="EMBL" id="SMCO01000038">
    <property type="protein sequence ID" value="TCV79009.1"/>
    <property type="molecule type" value="Genomic_DNA"/>
</dbReference>